<dbReference type="Proteomes" id="UP001056730">
    <property type="component" value="Chromosome"/>
</dbReference>
<proteinExistence type="predicted"/>
<name>A0A9Q9D5V1_9LACT</name>
<organism evidence="1 2">
    <name type="scientific">Lactococcus formosensis</name>
    <dbReference type="NCBI Taxonomy" id="1281486"/>
    <lineage>
        <taxon>Bacteria</taxon>
        <taxon>Bacillati</taxon>
        <taxon>Bacillota</taxon>
        <taxon>Bacilli</taxon>
        <taxon>Lactobacillales</taxon>
        <taxon>Streptococcaceae</taxon>
        <taxon>Lactococcus</taxon>
    </lineage>
</organism>
<evidence type="ECO:0000313" key="1">
    <source>
        <dbReference type="EMBL" id="USJ19510.1"/>
    </source>
</evidence>
<dbReference type="KEGG" id="lfo:LMK00_06650"/>
<evidence type="ECO:0000313" key="2">
    <source>
        <dbReference type="Proteomes" id="UP001056730"/>
    </source>
</evidence>
<dbReference type="AlphaFoldDB" id="A0A9Q9D5V1"/>
<gene>
    <name evidence="1" type="ORF">LMK00_06650</name>
</gene>
<protein>
    <submittedName>
        <fullName evidence="1">Uncharacterized protein</fullName>
    </submittedName>
</protein>
<dbReference type="RefSeq" id="WP_252175076.1">
    <property type="nucleotide sequence ID" value="NZ_CP086395.1"/>
</dbReference>
<sequence length="215" mass="25121">MIEFKINGGDLLTALIALLALWYTIYSTKENQKKSVLPYFIIEPFNTKIDTTEFTETPLADYRVLITKENKISRLDKWGLKEREIIKKKVPCGTGWTYDYNLPVSMKLTNTGKSVAVSFSLVLDGKFSPPQKISVNEEVVVSVLLEDPFIKSNFFINFRDIYGNQYKEKIEFYDGRLHLNPSLKKVRFSKIKYIIRKMKSRRIIREQTSQENNKE</sequence>
<dbReference type="EMBL" id="CP086395">
    <property type="protein sequence ID" value="USJ19510.1"/>
    <property type="molecule type" value="Genomic_DNA"/>
</dbReference>
<reference evidence="1" key="1">
    <citation type="journal article" date="2022" name="Front. Microbiol.">
        <title>Feed Insects as a Reservoir of Granadaene-Producing Lactococci.</title>
        <authorList>
            <person name="Neuzil-Bunesova V."/>
            <person name="Ramirez Garcia A."/>
            <person name="Modrackova N."/>
            <person name="Makovska M."/>
            <person name="Sabolova M."/>
            <person name="Sproer C."/>
            <person name="Bunk B."/>
            <person name="Blom J."/>
            <person name="Schwab C."/>
        </authorList>
    </citation>
    <scope>NUCLEOTIDE SEQUENCE</scope>
    <source>
        <strain evidence="1">I4/6O</strain>
    </source>
</reference>
<accession>A0A9Q9D5V1</accession>